<keyword evidence="4" id="KW-1185">Reference proteome</keyword>
<dbReference type="AlphaFoldDB" id="B8JF21"/>
<reference evidence="3" key="1">
    <citation type="submission" date="2009-01" db="EMBL/GenBank/DDBJ databases">
        <title>Complete sequence of Anaeromyxobacter dehalogenans 2CP-1.</title>
        <authorList>
            <consortium name="US DOE Joint Genome Institute"/>
            <person name="Lucas S."/>
            <person name="Copeland A."/>
            <person name="Lapidus A."/>
            <person name="Glavina del Rio T."/>
            <person name="Dalin E."/>
            <person name="Tice H."/>
            <person name="Bruce D."/>
            <person name="Goodwin L."/>
            <person name="Pitluck S."/>
            <person name="Saunders E."/>
            <person name="Brettin T."/>
            <person name="Detter J.C."/>
            <person name="Han C."/>
            <person name="Larimer F."/>
            <person name="Land M."/>
            <person name="Hauser L."/>
            <person name="Kyrpides N."/>
            <person name="Ovchinnikova G."/>
            <person name="Beliaev A.S."/>
            <person name="Richardson P."/>
        </authorList>
    </citation>
    <scope>NUCLEOTIDE SEQUENCE</scope>
    <source>
        <strain evidence="3">2CP-1</strain>
    </source>
</reference>
<name>B8JF21_ANAD2</name>
<evidence type="ECO:0000259" key="2">
    <source>
        <dbReference type="Pfam" id="PF13548"/>
    </source>
</evidence>
<dbReference type="EMBL" id="CP001359">
    <property type="protein sequence ID" value="ACL64378.1"/>
    <property type="molecule type" value="Genomic_DNA"/>
</dbReference>
<dbReference type="Pfam" id="PF13548">
    <property type="entry name" value="DUF4126"/>
    <property type="match status" value="1"/>
</dbReference>
<evidence type="ECO:0000313" key="4">
    <source>
        <dbReference type="Proteomes" id="UP000007089"/>
    </source>
</evidence>
<gene>
    <name evidence="3" type="ordered locus">A2cp1_1027</name>
</gene>
<protein>
    <submittedName>
        <fullName evidence="3">Transmembrane protein</fullName>
    </submittedName>
</protein>
<proteinExistence type="predicted"/>
<keyword evidence="1" id="KW-0472">Membrane</keyword>
<accession>B8JF21</accession>
<feature type="transmembrane region" description="Helical" evidence="1">
    <location>
        <begin position="50"/>
        <end position="69"/>
    </location>
</feature>
<feature type="domain" description="DUF4126" evidence="2">
    <location>
        <begin position="7"/>
        <end position="178"/>
    </location>
</feature>
<dbReference type="Proteomes" id="UP000007089">
    <property type="component" value="Chromosome"/>
</dbReference>
<organism evidence="3 4">
    <name type="scientific">Anaeromyxobacter dehalogenans (strain ATCC BAA-258 / DSM 21875 / 2CP-1)</name>
    <dbReference type="NCBI Taxonomy" id="455488"/>
    <lineage>
        <taxon>Bacteria</taxon>
        <taxon>Pseudomonadati</taxon>
        <taxon>Myxococcota</taxon>
        <taxon>Myxococcia</taxon>
        <taxon>Myxococcales</taxon>
        <taxon>Cystobacterineae</taxon>
        <taxon>Anaeromyxobacteraceae</taxon>
        <taxon>Anaeromyxobacter</taxon>
    </lineage>
</organism>
<keyword evidence="1" id="KW-1133">Transmembrane helix</keyword>
<dbReference type="HOGENOM" id="CLU_086377_0_0_7"/>
<sequence>MEPLTALAQALGLAFASGISAYAAAAFVGLAGHLGWIGPLPGALGLLTDPWVFGTAGALALVEALAMLVPGIATAWEAIHTAIRPFAAAALAVLATWGEPRLAVVAALLGGALGLATHATKLGLRATIDTSPEPVTNAAATTGELGVVAALAWAIWAHPWIALAAALVLLTALLYVVRALWRTVARAIAALFSPPTAPGS</sequence>
<dbReference type="KEGG" id="acp:A2cp1_1027"/>
<dbReference type="RefSeq" id="WP_012632372.1">
    <property type="nucleotide sequence ID" value="NC_011891.1"/>
</dbReference>
<evidence type="ECO:0000313" key="3">
    <source>
        <dbReference type="EMBL" id="ACL64378.1"/>
    </source>
</evidence>
<feature type="transmembrane region" description="Helical" evidence="1">
    <location>
        <begin position="104"/>
        <end position="124"/>
    </location>
</feature>
<feature type="transmembrane region" description="Helical" evidence="1">
    <location>
        <begin position="161"/>
        <end position="181"/>
    </location>
</feature>
<dbReference type="InterPro" id="IPR025196">
    <property type="entry name" value="DUF4126"/>
</dbReference>
<keyword evidence="1 3" id="KW-0812">Transmembrane</keyword>
<evidence type="ECO:0000256" key="1">
    <source>
        <dbReference type="SAM" id="Phobius"/>
    </source>
</evidence>